<dbReference type="Proteomes" id="UP000002316">
    <property type="component" value="Chromosome 8"/>
</dbReference>
<gene>
    <name evidence="2" type="ORF">TbgDal_VIII4570</name>
</gene>
<evidence type="ECO:0000313" key="2">
    <source>
        <dbReference type="EMBL" id="CBH13515.1"/>
    </source>
</evidence>
<dbReference type="KEGG" id="tbg:TbgDal_VIII4570"/>
<feature type="compositionally biased region" description="Basic and acidic residues" evidence="1">
    <location>
        <begin position="1"/>
        <end position="23"/>
    </location>
</feature>
<sequence>MDNGKGEPVDRVHRKIGEGKRETAPPNSRPETPSTSSRLGLKSGRAAPHRRHTQTYISKSACFDIPLRNERGEPAPCTISTEGLGKSVGTLVRKGLSFHVEQSADQLTAVAP</sequence>
<feature type="compositionally biased region" description="Polar residues" evidence="1">
    <location>
        <begin position="25"/>
        <end position="38"/>
    </location>
</feature>
<protein>
    <submittedName>
        <fullName evidence="2">Uncharacterized protein</fullName>
    </submittedName>
</protein>
<dbReference type="AlphaFoldDB" id="C9ZVS7"/>
<feature type="region of interest" description="Disordered" evidence="1">
    <location>
        <begin position="1"/>
        <end position="53"/>
    </location>
</feature>
<accession>C9ZVS7</accession>
<dbReference type="GeneID" id="23863660"/>
<name>C9ZVS7_TRYB9</name>
<dbReference type="EMBL" id="FN554971">
    <property type="protein sequence ID" value="CBH13515.1"/>
    <property type="molecule type" value="Genomic_DNA"/>
</dbReference>
<dbReference type="RefSeq" id="XP_011775792.1">
    <property type="nucleotide sequence ID" value="XM_011777490.1"/>
</dbReference>
<evidence type="ECO:0000256" key="1">
    <source>
        <dbReference type="SAM" id="MobiDB-lite"/>
    </source>
</evidence>
<reference evidence="3" key="1">
    <citation type="journal article" date="2010" name="PLoS Negl. Trop. Dis.">
        <title>The genome sequence of Trypanosoma brucei gambiense, causative agent of chronic human african trypanosomiasis.</title>
        <authorList>
            <person name="Jackson A.P."/>
            <person name="Sanders M."/>
            <person name="Berry A."/>
            <person name="McQuillan J."/>
            <person name="Aslett M.A."/>
            <person name="Quail M.A."/>
            <person name="Chukualim B."/>
            <person name="Capewell P."/>
            <person name="MacLeod A."/>
            <person name="Melville S.E."/>
            <person name="Gibson W."/>
            <person name="Barry J.D."/>
            <person name="Berriman M."/>
            <person name="Hertz-Fowler C."/>
        </authorList>
    </citation>
    <scope>NUCLEOTIDE SEQUENCE [LARGE SCALE GENOMIC DNA]</scope>
    <source>
        <strain evidence="3">MHOM/CI/86/DAL972</strain>
    </source>
</reference>
<proteinExistence type="predicted"/>
<organism evidence="2 3">
    <name type="scientific">Trypanosoma brucei gambiense (strain MHOM/CI/86/DAL972)</name>
    <dbReference type="NCBI Taxonomy" id="679716"/>
    <lineage>
        <taxon>Eukaryota</taxon>
        <taxon>Discoba</taxon>
        <taxon>Euglenozoa</taxon>
        <taxon>Kinetoplastea</taxon>
        <taxon>Metakinetoplastina</taxon>
        <taxon>Trypanosomatida</taxon>
        <taxon>Trypanosomatidae</taxon>
        <taxon>Trypanosoma</taxon>
    </lineage>
</organism>
<evidence type="ECO:0000313" key="3">
    <source>
        <dbReference type="Proteomes" id="UP000002316"/>
    </source>
</evidence>